<evidence type="ECO:0000313" key="1">
    <source>
        <dbReference type="EMBL" id="CAA0110955.1"/>
    </source>
</evidence>
<evidence type="ECO:0000313" key="5">
    <source>
        <dbReference type="Proteomes" id="UP000439591"/>
    </source>
</evidence>
<gene>
    <name evidence="1" type="ORF">IHBHHGIJ_03250</name>
    <name evidence="2" type="ORF">KFEGEMFD_03463</name>
    <name evidence="3" type="ORF">KFEGEMFD_03995</name>
</gene>
<dbReference type="EMBL" id="CACSIM010000008">
    <property type="protein sequence ID" value="CAA0122405.1"/>
    <property type="molecule type" value="Genomic_DNA"/>
</dbReference>
<evidence type="ECO:0000313" key="4">
    <source>
        <dbReference type="Proteomes" id="UP000435877"/>
    </source>
</evidence>
<reference evidence="4 5" key="1">
    <citation type="submission" date="2019-11" db="EMBL/GenBank/DDBJ databases">
        <authorList>
            <person name="Holert J."/>
        </authorList>
    </citation>
    <scope>NUCLEOTIDE SEQUENCE [LARGE SCALE GENOMIC DNA]</scope>
    <source>
        <strain evidence="2">BC3_2A</strain>
        <strain evidence="1">SB11_1A</strain>
    </source>
</reference>
<keyword evidence="4" id="KW-1185">Reference proteome</keyword>
<evidence type="ECO:0008006" key="6">
    <source>
        <dbReference type="Google" id="ProtNLM"/>
    </source>
</evidence>
<dbReference type="SUPFAM" id="SSF55874">
    <property type="entry name" value="ATPase domain of HSP90 chaperone/DNA topoisomerase II/histidine kinase"/>
    <property type="match status" value="1"/>
</dbReference>
<proteinExistence type="predicted"/>
<dbReference type="EMBL" id="CACSIM010000006">
    <property type="protein sequence ID" value="CAA0118384.1"/>
    <property type="molecule type" value="Genomic_DNA"/>
</dbReference>
<protein>
    <recommendedName>
        <fullName evidence="6">Histidine kinase/HSP90-like ATPase domain-containing protein</fullName>
    </recommendedName>
</protein>
<organism evidence="1 4">
    <name type="scientific">Zhongshania aliphaticivorans</name>
    <dbReference type="NCBI Taxonomy" id="1470434"/>
    <lineage>
        <taxon>Bacteria</taxon>
        <taxon>Pseudomonadati</taxon>
        <taxon>Pseudomonadota</taxon>
        <taxon>Gammaproteobacteria</taxon>
        <taxon>Cellvibrionales</taxon>
        <taxon>Spongiibacteraceae</taxon>
        <taxon>Zhongshania</taxon>
    </lineage>
</organism>
<dbReference type="AlphaFoldDB" id="A0A5S9Q0L1"/>
<evidence type="ECO:0000313" key="2">
    <source>
        <dbReference type="EMBL" id="CAA0118384.1"/>
    </source>
</evidence>
<dbReference type="Proteomes" id="UP000435877">
    <property type="component" value="Unassembled WGS sequence"/>
</dbReference>
<dbReference type="OrthoDB" id="9786919at2"/>
<dbReference type="Gene3D" id="3.30.565.10">
    <property type="entry name" value="Histidine kinase-like ATPase, C-terminal domain"/>
    <property type="match status" value="1"/>
</dbReference>
<dbReference type="RefSeq" id="WP_159269996.1">
    <property type="nucleotide sequence ID" value="NZ_CACSIK010000003.1"/>
</dbReference>
<dbReference type="EMBL" id="CACSIK010000003">
    <property type="protein sequence ID" value="CAA0110955.1"/>
    <property type="molecule type" value="Genomic_DNA"/>
</dbReference>
<sequence>MLDICIRCPSKDCEKSKIETFDFCQYGVAFYNTGSIIKKKEESVTLRHISHNLRHELNKVLQTIVAEASLIDPNVSTKRIDLDNPASKIVGATVIIDQFIEMIAGVNEFHPSSHYSANLDKKTNLIKILDKYSKVFSLIVNTRRSKNINFNFEVDKKTDITFASHIIEYIISIMIDNIWKYSIDGSTATVSSIKINTSDINLKFINISRPILDSEMIFEKGFQSRNDSEGFGYGLYWAQVLVQYYNELSKRDSDLLELTHEQNLLENEQAKQTFIIRNLRS</sequence>
<name>A0A5S9Q0L1_9GAMM</name>
<evidence type="ECO:0000313" key="3">
    <source>
        <dbReference type="EMBL" id="CAA0122405.1"/>
    </source>
</evidence>
<accession>A0A5S9Q0L1</accession>
<dbReference type="Proteomes" id="UP000439591">
    <property type="component" value="Unassembled WGS sequence"/>
</dbReference>
<dbReference type="InterPro" id="IPR036890">
    <property type="entry name" value="HATPase_C_sf"/>
</dbReference>